<reference evidence="6 7" key="1">
    <citation type="submission" date="2024-01" db="EMBL/GenBank/DDBJ databases">
        <title>novel species in genus Adlercreutzia.</title>
        <authorList>
            <person name="Liu X."/>
        </authorList>
    </citation>
    <scope>NUCLEOTIDE SEQUENCE [LARGE SCALE GENOMIC DNA]</scope>
    <source>
        <strain evidence="6 7">R22</strain>
    </source>
</reference>
<gene>
    <name evidence="6" type="ORF">VJ920_08160</name>
</gene>
<organism evidence="6 7">
    <name type="scientific">Adlercreutzia shanghongiae</name>
    <dbReference type="NCBI Taxonomy" id="3111773"/>
    <lineage>
        <taxon>Bacteria</taxon>
        <taxon>Bacillati</taxon>
        <taxon>Actinomycetota</taxon>
        <taxon>Coriobacteriia</taxon>
        <taxon>Eggerthellales</taxon>
        <taxon>Eggerthellaceae</taxon>
        <taxon>Adlercreutzia</taxon>
    </lineage>
</organism>
<dbReference type="SMART" id="SM00382">
    <property type="entry name" value="AAA"/>
    <property type="match status" value="1"/>
</dbReference>
<dbReference type="PANTHER" id="PTHR43776:SF5">
    <property type="entry name" value="ATPASE COMPONENT OF ABC-TYPE TRANSPORT SYSTEM"/>
    <property type="match status" value="1"/>
</dbReference>
<dbReference type="EMBL" id="JAYMFH010000011">
    <property type="protein sequence ID" value="MEC4295283.1"/>
    <property type="molecule type" value="Genomic_DNA"/>
</dbReference>
<keyword evidence="3 6" id="KW-0067">ATP-binding</keyword>
<evidence type="ECO:0000259" key="5">
    <source>
        <dbReference type="PROSITE" id="PS50893"/>
    </source>
</evidence>
<evidence type="ECO:0000313" key="7">
    <source>
        <dbReference type="Proteomes" id="UP001343724"/>
    </source>
</evidence>
<comment type="caution">
    <text evidence="6">The sequence shown here is derived from an EMBL/GenBank/DDBJ whole genome shotgun (WGS) entry which is preliminary data.</text>
</comment>
<dbReference type="InterPro" id="IPR003593">
    <property type="entry name" value="AAA+_ATPase"/>
</dbReference>
<proteinExistence type="predicted"/>
<dbReference type="PANTHER" id="PTHR43776">
    <property type="entry name" value="TRANSPORT ATP-BINDING PROTEIN"/>
    <property type="match status" value="1"/>
</dbReference>
<dbReference type="PROSITE" id="PS50893">
    <property type="entry name" value="ABC_TRANSPORTER_2"/>
    <property type="match status" value="1"/>
</dbReference>
<evidence type="ECO:0000256" key="3">
    <source>
        <dbReference type="ARBA" id="ARBA00022840"/>
    </source>
</evidence>
<dbReference type="InterPro" id="IPR003439">
    <property type="entry name" value="ABC_transporter-like_ATP-bd"/>
</dbReference>
<dbReference type="Gene3D" id="3.40.50.300">
    <property type="entry name" value="P-loop containing nucleotide triphosphate hydrolases"/>
    <property type="match status" value="1"/>
</dbReference>
<feature type="region of interest" description="Disordered" evidence="4">
    <location>
        <begin position="102"/>
        <end position="126"/>
    </location>
</feature>
<keyword evidence="1" id="KW-0813">Transport</keyword>
<dbReference type="RefSeq" id="WP_326454834.1">
    <property type="nucleotide sequence ID" value="NZ_JAYMFH010000011.1"/>
</dbReference>
<dbReference type="InterPro" id="IPR017871">
    <property type="entry name" value="ABC_transporter-like_CS"/>
</dbReference>
<dbReference type="InterPro" id="IPR050319">
    <property type="entry name" value="ABC_transp_ATP-bind"/>
</dbReference>
<dbReference type="GO" id="GO:0005524">
    <property type="term" value="F:ATP binding"/>
    <property type="evidence" value="ECO:0007669"/>
    <property type="project" value="UniProtKB-KW"/>
</dbReference>
<dbReference type="Pfam" id="PF00005">
    <property type="entry name" value="ABC_tran"/>
    <property type="match status" value="1"/>
</dbReference>
<accession>A0ABU6IZU6</accession>
<evidence type="ECO:0000256" key="1">
    <source>
        <dbReference type="ARBA" id="ARBA00022448"/>
    </source>
</evidence>
<dbReference type="SUPFAM" id="SSF52540">
    <property type="entry name" value="P-loop containing nucleoside triphosphate hydrolases"/>
    <property type="match status" value="1"/>
</dbReference>
<evidence type="ECO:0000256" key="4">
    <source>
        <dbReference type="SAM" id="MobiDB-lite"/>
    </source>
</evidence>
<dbReference type="InterPro" id="IPR027417">
    <property type="entry name" value="P-loop_NTPase"/>
</dbReference>
<protein>
    <submittedName>
        <fullName evidence="6">ATP-binding cassette domain-containing protein</fullName>
    </submittedName>
</protein>
<dbReference type="PROSITE" id="PS00211">
    <property type="entry name" value="ABC_TRANSPORTER_1"/>
    <property type="match status" value="1"/>
</dbReference>
<name>A0ABU6IZU6_9ACTN</name>
<sequence>MLEARNLTVAFDGRVLFENLSLSIAPGERVQIAAPSGAGKTTLCRVLAGYLAPQAGKVLVDGAPLPKKGPCPVQLIGQHPERALDPRLRMEASLLEALAGQGANAGEGGHRGRRAPKRSPRESLSESSTALLLEALGIQSRWLARYPHELSGGEMQRFCIARALLANPRYLIADEISTMLDAVTQAQIWSVLLHQAAQRDLGLIFVSHSPALASRLATRVILL</sequence>
<keyword evidence="7" id="KW-1185">Reference proteome</keyword>
<dbReference type="Proteomes" id="UP001343724">
    <property type="component" value="Unassembled WGS sequence"/>
</dbReference>
<keyword evidence="2" id="KW-0547">Nucleotide-binding</keyword>
<feature type="domain" description="ABC transporter" evidence="5">
    <location>
        <begin position="2"/>
        <end position="223"/>
    </location>
</feature>
<evidence type="ECO:0000313" key="6">
    <source>
        <dbReference type="EMBL" id="MEC4295283.1"/>
    </source>
</evidence>
<evidence type="ECO:0000256" key="2">
    <source>
        <dbReference type="ARBA" id="ARBA00022741"/>
    </source>
</evidence>